<organism evidence="1 2">
    <name type="scientific">Tanacetum coccineum</name>
    <dbReference type="NCBI Taxonomy" id="301880"/>
    <lineage>
        <taxon>Eukaryota</taxon>
        <taxon>Viridiplantae</taxon>
        <taxon>Streptophyta</taxon>
        <taxon>Embryophyta</taxon>
        <taxon>Tracheophyta</taxon>
        <taxon>Spermatophyta</taxon>
        <taxon>Magnoliopsida</taxon>
        <taxon>eudicotyledons</taxon>
        <taxon>Gunneridae</taxon>
        <taxon>Pentapetalae</taxon>
        <taxon>asterids</taxon>
        <taxon>campanulids</taxon>
        <taxon>Asterales</taxon>
        <taxon>Asteraceae</taxon>
        <taxon>Asteroideae</taxon>
        <taxon>Anthemideae</taxon>
        <taxon>Anthemidinae</taxon>
        <taxon>Tanacetum</taxon>
    </lineage>
</organism>
<reference evidence="1" key="1">
    <citation type="journal article" date="2022" name="Int. J. Mol. Sci.">
        <title>Draft Genome of Tanacetum Coccineum: Genomic Comparison of Closely Related Tanacetum-Family Plants.</title>
        <authorList>
            <person name="Yamashiro T."/>
            <person name="Shiraishi A."/>
            <person name="Nakayama K."/>
            <person name="Satake H."/>
        </authorList>
    </citation>
    <scope>NUCLEOTIDE SEQUENCE</scope>
</reference>
<protein>
    <submittedName>
        <fullName evidence="1">Uncharacterized protein</fullName>
    </submittedName>
</protein>
<name>A0ABQ5DKK2_9ASTR</name>
<reference evidence="1" key="2">
    <citation type="submission" date="2022-01" db="EMBL/GenBank/DDBJ databases">
        <authorList>
            <person name="Yamashiro T."/>
            <person name="Shiraishi A."/>
            <person name="Satake H."/>
            <person name="Nakayama K."/>
        </authorList>
    </citation>
    <scope>NUCLEOTIDE SEQUENCE</scope>
</reference>
<dbReference type="EMBL" id="BQNB010015414">
    <property type="protein sequence ID" value="GJT39761.1"/>
    <property type="molecule type" value="Genomic_DNA"/>
</dbReference>
<proteinExistence type="predicted"/>
<gene>
    <name evidence="1" type="ORF">Tco_0939626</name>
</gene>
<sequence length="177" mass="19333">MSTFSPPPPPLRDVIVVEEDHDVIHDNNSSYLAQSANLNDLDFATLNIDGQSTKVEAPPPIIPVDNADDFIDDEDDVPYDLSDSDNEMVAAVARGHDGEVSVTRLPPCARLVAVVEDREPEEERVGETRMEAGRACVKTGRIESSRKPWKITARGRLAVTGSIKKRSFMSAKTLCGS</sequence>
<evidence type="ECO:0000313" key="2">
    <source>
        <dbReference type="Proteomes" id="UP001151760"/>
    </source>
</evidence>
<keyword evidence="2" id="KW-1185">Reference proteome</keyword>
<feature type="non-terminal residue" evidence="1">
    <location>
        <position position="177"/>
    </location>
</feature>
<evidence type="ECO:0000313" key="1">
    <source>
        <dbReference type="EMBL" id="GJT39761.1"/>
    </source>
</evidence>
<comment type="caution">
    <text evidence="1">The sequence shown here is derived from an EMBL/GenBank/DDBJ whole genome shotgun (WGS) entry which is preliminary data.</text>
</comment>
<dbReference type="Proteomes" id="UP001151760">
    <property type="component" value="Unassembled WGS sequence"/>
</dbReference>
<accession>A0ABQ5DKK2</accession>